<sequence>MWRGDLINYVCSDPWCTMTDIYFFLNNSDSLPRKLVASSLKAIYPDCEGGSDLISAMKRILASFRVFKPDGFIPISGTS</sequence>
<dbReference type="Gene3D" id="3.40.50.300">
    <property type="entry name" value="P-loop containing nucleotide triphosphate hydrolases"/>
    <property type="match status" value="1"/>
</dbReference>
<protein>
    <submittedName>
        <fullName evidence="1">Uncharacterized protein</fullName>
    </submittedName>
</protein>
<reference evidence="1" key="1">
    <citation type="submission" date="2023-03" db="EMBL/GenBank/DDBJ databases">
        <title>Massive genome expansion in bonnet fungi (Mycena s.s.) driven by repeated elements and novel gene families across ecological guilds.</title>
        <authorList>
            <consortium name="Lawrence Berkeley National Laboratory"/>
            <person name="Harder C.B."/>
            <person name="Miyauchi S."/>
            <person name="Viragh M."/>
            <person name="Kuo A."/>
            <person name="Thoen E."/>
            <person name="Andreopoulos B."/>
            <person name="Lu D."/>
            <person name="Skrede I."/>
            <person name="Drula E."/>
            <person name="Henrissat B."/>
            <person name="Morin E."/>
            <person name="Kohler A."/>
            <person name="Barry K."/>
            <person name="LaButti K."/>
            <person name="Morin E."/>
            <person name="Salamov A."/>
            <person name="Lipzen A."/>
            <person name="Mereny Z."/>
            <person name="Hegedus B."/>
            <person name="Baldrian P."/>
            <person name="Stursova M."/>
            <person name="Weitz H."/>
            <person name="Taylor A."/>
            <person name="Grigoriev I.V."/>
            <person name="Nagy L.G."/>
            <person name="Martin F."/>
            <person name="Kauserud H."/>
        </authorList>
    </citation>
    <scope>NUCLEOTIDE SEQUENCE</scope>
    <source>
        <strain evidence="1">CBHHK067</strain>
    </source>
</reference>
<dbReference type="AlphaFoldDB" id="A0AAD7D212"/>
<evidence type="ECO:0000313" key="2">
    <source>
        <dbReference type="Proteomes" id="UP001221757"/>
    </source>
</evidence>
<comment type="caution">
    <text evidence="1">The sequence shown here is derived from an EMBL/GenBank/DDBJ whole genome shotgun (WGS) entry which is preliminary data.</text>
</comment>
<name>A0AAD7D212_MYCRO</name>
<dbReference type="EMBL" id="JARKIE010000184">
    <property type="protein sequence ID" value="KAJ7669753.1"/>
    <property type="molecule type" value="Genomic_DNA"/>
</dbReference>
<dbReference type="Proteomes" id="UP001221757">
    <property type="component" value="Unassembled WGS sequence"/>
</dbReference>
<gene>
    <name evidence="1" type="ORF">B0H17DRAFT_205771</name>
</gene>
<keyword evidence="2" id="KW-1185">Reference proteome</keyword>
<dbReference type="InterPro" id="IPR027417">
    <property type="entry name" value="P-loop_NTPase"/>
</dbReference>
<evidence type="ECO:0000313" key="1">
    <source>
        <dbReference type="EMBL" id="KAJ7669753.1"/>
    </source>
</evidence>
<proteinExistence type="predicted"/>
<organism evidence="1 2">
    <name type="scientific">Mycena rosella</name>
    <name type="common">Pink bonnet</name>
    <name type="synonym">Agaricus rosellus</name>
    <dbReference type="NCBI Taxonomy" id="1033263"/>
    <lineage>
        <taxon>Eukaryota</taxon>
        <taxon>Fungi</taxon>
        <taxon>Dikarya</taxon>
        <taxon>Basidiomycota</taxon>
        <taxon>Agaricomycotina</taxon>
        <taxon>Agaricomycetes</taxon>
        <taxon>Agaricomycetidae</taxon>
        <taxon>Agaricales</taxon>
        <taxon>Marasmiineae</taxon>
        <taxon>Mycenaceae</taxon>
        <taxon>Mycena</taxon>
    </lineage>
</organism>
<accession>A0AAD7D212</accession>